<dbReference type="GO" id="GO:0008270">
    <property type="term" value="F:zinc ion binding"/>
    <property type="evidence" value="ECO:0007669"/>
    <property type="project" value="UniProtKB-KW"/>
</dbReference>
<dbReference type="GeneID" id="31363831"/>
<feature type="region of interest" description="Disordered" evidence="2">
    <location>
        <begin position="84"/>
        <end position="104"/>
    </location>
</feature>
<dbReference type="STRING" id="670386.D3BHY3"/>
<dbReference type="PROSITE" id="PS50119">
    <property type="entry name" value="ZF_BBOX"/>
    <property type="match status" value="1"/>
</dbReference>
<evidence type="ECO:0000259" key="4">
    <source>
        <dbReference type="PROSITE" id="PS50119"/>
    </source>
</evidence>
<feature type="domain" description="B box-type" evidence="4">
    <location>
        <begin position="1"/>
        <end position="39"/>
    </location>
</feature>
<evidence type="ECO:0000256" key="2">
    <source>
        <dbReference type="SAM" id="MobiDB-lite"/>
    </source>
</evidence>
<evidence type="ECO:0000256" key="1">
    <source>
        <dbReference type="PROSITE-ProRule" id="PRU00024"/>
    </source>
</evidence>
<dbReference type="Proteomes" id="UP000001396">
    <property type="component" value="Unassembled WGS sequence"/>
</dbReference>
<feature type="region of interest" description="Disordered" evidence="2">
    <location>
        <begin position="60"/>
        <end position="79"/>
    </location>
</feature>
<dbReference type="SUPFAM" id="SSF57845">
    <property type="entry name" value="B-box zinc-binding domain"/>
    <property type="match status" value="1"/>
</dbReference>
<sequence length="655" mass="77216">MTQCIEHNKDLDLLCTVCNVIICYRCLVSKHNEHHTLHIDDIKQSLLNIDYSVVIDKNKKEKNNNNDNNNEDDKDQDKDIIDIDKIKDDNNKNDDKDNNSNSNYNNDMIKMRIEWLWEKVNNTVNHIQTLTEMENEISNHFKRYYEMLMKEESKLKKPFTDEIEKTKQQLDKLIKEIQSLHNIIQSITPTLKSHEKDSNDLDNNNIKDDNGILSDSTINYSLETLIESIEQSKSLEQFIHNNSNTIFNIQQQNNNEIIEYLKNNNEINKNKRHKNNDNNKTDNNNLQDYSILEIIRNHINNHRINDKDLEHMNCGDVSVSESSKHLGYFDGIRHFIQKSIDVEFYLKQPNNNRYIIATDEEDDLNITFYKCKFESRNQLELMEKESNELAGLIDSFTNQIIIFASSNTTIYIFFIFSFVAYSMIDGAFRVVEFQSSSHLARFLGQPTSYYVDPFYIYFYGRTLKGTMIVRFNTMLGEFEHLYSDSQLNITPVAIFNEFYDPEMHRYTIHYDSQSKQIVLVLYVSFSTIVKRTLSIVHDVVSPKYISYLFRGEKMVYIYYGDGKLDYFLHVNFNLAPLKLEIKKLDAIGGCAIPDAQNNELLVLPPIIYNEEKHDEKMYLFTKDESFVYSQKGRQWKKSHIKTTNIKFITDTKDYL</sequence>
<gene>
    <name evidence="5" type="ORF">PPL_08351</name>
</gene>
<dbReference type="InParanoid" id="D3BHY3"/>
<keyword evidence="1" id="KW-0863">Zinc-finger</keyword>
<name>D3BHY3_HETP5</name>
<dbReference type="Gene3D" id="3.30.160.60">
    <property type="entry name" value="Classic Zinc Finger"/>
    <property type="match status" value="1"/>
</dbReference>
<dbReference type="EMBL" id="ADBJ01000037">
    <property type="protein sequence ID" value="EFA78883.1"/>
    <property type="molecule type" value="Genomic_DNA"/>
</dbReference>
<keyword evidence="1" id="KW-0862">Zinc</keyword>
<feature type="transmembrane region" description="Helical" evidence="3">
    <location>
        <begin position="410"/>
        <end position="431"/>
    </location>
</feature>
<evidence type="ECO:0000256" key="3">
    <source>
        <dbReference type="SAM" id="Phobius"/>
    </source>
</evidence>
<keyword evidence="3" id="KW-0472">Membrane</keyword>
<protein>
    <recommendedName>
        <fullName evidence="4">B box-type domain-containing protein</fullName>
    </recommendedName>
</protein>
<reference evidence="5 6" key="1">
    <citation type="journal article" date="2011" name="Genome Res.">
        <title>Phylogeny-wide analysis of social amoeba genomes highlights ancient origins for complex intercellular communication.</title>
        <authorList>
            <person name="Heidel A.J."/>
            <person name="Lawal H.M."/>
            <person name="Felder M."/>
            <person name="Schilde C."/>
            <person name="Helps N.R."/>
            <person name="Tunggal B."/>
            <person name="Rivero F."/>
            <person name="John U."/>
            <person name="Schleicher M."/>
            <person name="Eichinger L."/>
            <person name="Platzer M."/>
            <person name="Noegel A.A."/>
            <person name="Schaap P."/>
            <person name="Gloeckner G."/>
        </authorList>
    </citation>
    <scope>NUCLEOTIDE SEQUENCE [LARGE SCALE GENOMIC DNA]</scope>
    <source>
        <strain evidence="6">ATCC 26659 / Pp 5 / PN500</strain>
    </source>
</reference>
<proteinExistence type="predicted"/>
<dbReference type="RefSeq" id="XP_020431007.1">
    <property type="nucleotide sequence ID" value="XM_020579168.1"/>
</dbReference>
<keyword evidence="3" id="KW-1133">Transmembrane helix</keyword>
<keyword evidence="3" id="KW-0812">Transmembrane</keyword>
<dbReference type="AlphaFoldDB" id="D3BHY3"/>
<accession>D3BHY3</accession>
<evidence type="ECO:0000313" key="6">
    <source>
        <dbReference type="Proteomes" id="UP000001396"/>
    </source>
</evidence>
<dbReference type="Pfam" id="PF00643">
    <property type="entry name" value="zf-B_box"/>
    <property type="match status" value="1"/>
</dbReference>
<evidence type="ECO:0000313" key="5">
    <source>
        <dbReference type="EMBL" id="EFA78883.1"/>
    </source>
</evidence>
<keyword evidence="1" id="KW-0479">Metal-binding</keyword>
<dbReference type="InterPro" id="IPR000315">
    <property type="entry name" value="Znf_B-box"/>
</dbReference>
<organism evidence="5 6">
    <name type="scientific">Heterostelium pallidum (strain ATCC 26659 / Pp 5 / PN500)</name>
    <name type="common">Cellular slime mold</name>
    <name type="synonym">Polysphondylium pallidum</name>
    <dbReference type="NCBI Taxonomy" id="670386"/>
    <lineage>
        <taxon>Eukaryota</taxon>
        <taxon>Amoebozoa</taxon>
        <taxon>Evosea</taxon>
        <taxon>Eumycetozoa</taxon>
        <taxon>Dictyostelia</taxon>
        <taxon>Acytosteliales</taxon>
        <taxon>Acytosteliaceae</taxon>
        <taxon>Heterostelium</taxon>
    </lineage>
</organism>
<feature type="compositionally biased region" description="Basic and acidic residues" evidence="2">
    <location>
        <begin position="84"/>
        <end position="98"/>
    </location>
</feature>
<keyword evidence="6" id="KW-1185">Reference proteome</keyword>
<comment type="caution">
    <text evidence="5">The sequence shown here is derived from an EMBL/GenBank/DDBJ whole genome shotgun (WGS) entry which is preliminary data.</text>
</comment>